<comment type="caution">
    <text evidence="6">Lacks conserved residue(s) required for the propagation of feature annotation.</text>
</comment>
<keyword evidence="1 6" id="KW-0963">Cytoplasm</keyword>
<dbReference type="Pfam" id="PF02527">
    <property type="entry name" value="GidB"/>
    <property type="match status" value="1"/>
</dbReference>
<dbReference type="Proteomes" id="UP000193355">
    <property type="component" value="Unassembled WGS sequence"/>
</dbReference>
<evidence type="ECO:0000256" key="7">
    <source>
        <dbReference type="SAM" id="MobiDB-lite"/>
    </source>
</evidence>
<feature type="binding site" evidence="6">
    <location>
        <position position="76"/>
    </location>
    <ligand>
        <name>S-adenosyl-L-methionine</name>
        <dbReference type="ChEBI" id="CHEBI:59789"/>
    </ligand>
</feature>
<name>A0A1X7K8P9_9BACT</name>
<organism evidence="8 9">
    <name type="scientific">Dethiosulfovibrio salsuginis</name>
    <dbReference type="NCBI Taxonomy" id="561720"/>
    <lineage>
        <taxon>Bacteria</taxon>
        <taxon>Thermotogati</taxon>
        <taxon>Synergistota</taxon>
        <taxon>Synergistia</taxon>
        <taxon>Synergistales</taxon>
        <taxon>Dethiosulfovibrionaceae</taxon>
        <taxon>Dethiosulfovibrio</taxon>
    </lineage>
</organism>
<evidence type="ECO:0000256" key="1">
    <source>
        <dbReference type="ARBA" id="ARBA00022490"/>
    </source>
</evidence>
<dbReference type="NCBIfam" id="TIGR00138">
    <property type="entry name" value="rsmG_gidB"/>
    <property type="match status" value="1"/>
</dbReference>
<dbReference type="STRING" id="561720.SAMN06275492_12327"/>
<evidence type="ECO:0000256" key="3">
    <source>
        <dbReference type="ARBA" id="ARBA00022603"/>
    </source>
</evidence>
<keyword evidence="2 6" id="KW-0698">rRNA processing</keyword>
<feature type="compositionally biased region" description="Basic and acidic residues" evidence="7">
    <location>
        <begin position="214"/>
        <end position="232"/>
    </location>
</feature>
<dbReference type="EMBL" id="FXBB01000023">
    <property type="protein sequence ID" value="SMG37410.1"/>
    <property type="molecule type" value="Genomic_DNA"/>
</dbReference>
<dbReference type="GO" id="GO:0070043">
    <property type="term" value="F:rRNA (guanine-N7-)-methyltransferase activity"/>
    <property type="evidence" value="ECO:0007669"/>
    <property type="project" value="UniProtKB-UniRule"/>
</dbReference>
<evidence type="ECO:0000256" key="6">
    <source>
        <dbReference type="HAMAP-Rule" id="MF_00074"/>
    </source>
</evidence>
<dbReference type="PANTHER" id="PTHR31760:SF0">
    <property type="entry name" value="S-ADENOSYL-L-METHIONINE-DEPENDENT METHYLTRANSFERASES SUPERFAMILY PROTEIN"/>
    <property type="match status" value="1"/>
</dbReference>
<reference evidence="9" key="1">
    <citation type="submission" date="2017-04" db="EMBL/GenBank/DDBJ databases">
        <authorList>
            <person name="Varghese N."/>
            <person name="Submissions S."/>
        </authorList>
    </citation>
    <scope>NUCLEOTIDE SEQUENCE [LARGE SCALE GENOMIC DNA]</scope>
    <source>
        <strain evidence="9">USBA 82</strain>
    </source>
</reference>
<sequence length="232" mass="25619">MKNEKILTLPDISQTTEDRLRAYCELLSHWSSEKVRLTGPKDKETIWSDHIQDCLFALSLLPERGRIIDVGTGGGLPGAAWAICRPDLEVFLLDSQSRKTNALASVIEALGLKNVQVLWGRSEEIAKTERESFDLATARGVSELGIVAEYLSPLVAVGGTVLAIKGPGYVEEMEKIGGRWDTLALGKPDIQGYVNGERQGFLISMVKTGPCPDRFPRKPGKAEKTPWWEDKK</sequence>
<protein>
    <recommendedName>
        <fullName evidence="6">Ribosomal RNA small subunit methyltransferase G</fullName>
        <ecNumber evidence="6">2.1.1.-</ecNumber>
    </recommendedName>
    <alternativeName>
        <fullName evidence="6">16S rRNA 7-methylguanosine methyltransferase</fullName>
        <shortName evidence="6">16S rRNA m7G methyltransferase</shortName>
    </alternativeName>
</protein>
<evidence type="ECO:0000256" key="4">
    <source>
        <dbReference type="ARBA" id="ARBA00022679"/>
    </source>
</evidence>
<keyword evidence="5 6" id="KW-0949">S-adenosyl-L-methionine</keyword>
<feature type="binding site" evidence="6">
    <location>
        <position position="71"/>
    </location>
    <ligand>
        <name>S-adenosyl-L-methionine</name>
        <dbReference type="ChEBI" id="CHEBI:59789"/>
    </ligand>
</feature>
<evidence type="ECO:0000313" key="8">
    <source>
        <dbReference type="EMBL" id="SMG37410.1"/>
    </source>
</evidence>
<evidence type="ECO:0000256" key="5">
    <source>
        <dbReference type="ARBA" id="ARBA00022691"/>
    </source>
</evidence>
<dbReference type="InterPro" id="IPR029063">
    <property type="entry name" value="SAM-dependent_MTases_sf"/>
</dbReference>
<keyword evidence="9" id="KW-1185">Reference proteome</keyword>
<dbReference type="RefSeq" id="WP_085545018.1">
    <property type="nucleotide sequence ID" value="NZ_FXBB01000023.1"/>
</dbReference>
<keyword evidence="3 6" id="KW-0489">Methyltransferase</keyword>
<feature type="region of interest" description="Disordered" evidence="7">
    <location>
        <begin position="213"/>
        <end position="232"/>
    </location>
</feature>
<dbReference type="Gene3D" id="3.40.50.150">
    <property type="entry name" value="Vaccinia Virus protein VP39"/>
    <property type="match status" value="1"/>
</dbReference>
<feature type="binding site" evidence="6">
    <location>
        <begin position="122"/>
        <end position="123"/>
    </location>
    <ligand>
        <name>S-adenosyl-L-methionine</name>
        <dbReference type="ChEBI" id="CHEBI:59789"/>
    </ligand>
</feature>
<evidence type="ECO:0000256" key="2">
    <source>
        <dbReference type="ARBA" id="ARBA00022552"/>
    </source>
</evidence>
<evidence type="ECO:0000313" key="9">
    <source>
        <dbReference type="Proteomes" id="UP000193355"/>
    </source>
</evidence>
<gene>
    <name evidence="6" type="primary">rsmG</name>
    <name evidence="8" type="ORF">SAMN06275492_12327</name>
</gene>
<accession>A0A1X7K8P9</accession>
<dbReference type="EC" id="2.1.1.-" evidence="6"/>
<comment type="similarity">
    <text evidence="6">Belongs to the methyltransferase superfamily. RNA methyltransferase RsmG family.</text>
</comment>
<proteinExistence type="inferred from homology"/>
<dbReference type="AlphaFoldDB" id="A0A1X7K8P9"/>
<dbReference type="SUPFAM" id="SSF53335">
    <property type="entry name" value="S-adenosyl-L-methionine-dependent methyltransferases"/>
    <property type="match status" value="1"/>
</dbReference>
<dbReference type="CDD" id="cd02440">
    <property type="entry name" value="AdoMet_MTases"/>
    <property type="match status" value="1"/>
</dbReference>
<comment type="subcellular location">
    <subcellularLocation>
        <location evidence="6">Cytoplasm</location>
    </subcellularLocation>
</comment>
<dbReference type="GO" id="GO:0005829">
    <property type="term" value="C:cytosol"/>
    <property type="evidence" value="ECO:0007669"/>
    <property type="project" value="TreeGrafter"/>
</dbReference>
<feature type="binding site" evidence="6">
    <location>
        <position position="139"/>
    </location>
    <ligand>
        <name>S-adenosyl-L-methionine</name>
        <dbReference type="ChEBI" id="CHEBI:59789"/>
    </ligand>
</feature>
<comment type="function">
    <text evidence="6">Specifically methylates the N7 position of a guanine in 16S rRNA.</text>
</comment>
<dbReference type="HAMAP" id="MF_00074">
    <property type="entry name" value="16SrRNA_methyltr_G"/>
    <property type="match status" value="1"/>
</dbReference>
<keyword evidence="4 6" id="KW-0808">Transferase</keyword>
<dbReference type="OrthoDB" id="9808773at2"/>
<dbReference type="InterPro" id="IPR003682">
    <property type="entry name" value="rRNA_ssu_MeTfrase_G"/>
</dbReference>
<dbReference type="PANTHER" id="PTHR31760">
    <property type="entry name" value="S-ADENOSYL-L-METHIONINE-DEPENDENT METHYLTRANSFERASES SUPERFAMILY PROTEIN"/>
    <property type="match status" value="1"/>
</dbReference>